<dbReference type="SUPFAM" id="SSF57603">
    <property type="entry name" value="FnI-like domain"/>
    <property type="match status" value="5"/>
</dbReference>
<feature type="signal peptide" evidence="1">
    <location>
        <begin position="1"/>
        <end position="26"/>
    </location>
</feature>
<dbReference type="SMART" id="SM00214">
    <property type="entry name" value="VWC"/>
    <property type="match status" value="6"/>
</dbReference>
<accession>A0A151MPT1</accession>
<feature type="chain" id="PRO_5007585343" evidence="1">
    <location>
        <begin position="27"/>
        <end position="518"/>
    </location>
</feature>
<reference evidence="3 4" key="1">
    <citation type="journal article" date="2012" name="Genome Biol.">
        <title>Sequencing three crocodilian genomes to illuminate the evolution of archosaurs and amniotes.</title>
        <authorList>
            <person name="St John J.A."/>
            <person name="Braun E.L."/>
            <person name="Isberg S.R."/>
            <person name="Miles L.G."/>
            <person name="Chong A.Y."/>
            <person name="Gongora J."/>
            <person name="Dalzell P."/>
            <person name="Moran C."/>
            <person name="Bed'hom B."/>
            <person name="Abzhanov A."/>
            <person name="Burgess S.C."/>
            <person name="Cooksey A.M."/>
            <person name="Castoe T.A."/>
            <person name="Crawford N.G."/>
            <person name="Densmore L.D."/>
            <person name="Drew J.C."/>
            <person name="Edwards S.V."/>
            <person name="Faircloth B.C."/>
            <person name="Fujita M.K."/>
            <person name="Greenwold M.J."/>
            <person name="Hoffmann F.G."/>
            <person name="Howard J.M."/>
            <person name="Iguchi T."/>
            <person name="Janes D.E."/>
            <person name="Khan S.Y."/>
            <person name="Kohno S."/>
            <person name="de Koning A.J."/>
            <person name="Lance S.L."/>
            <person name="McCarthy F.M."/>
            <person name="McCormack J.E."/>
            <person name="Merchant M.E."/>
            <person name="Peterson D.G."/>
            <person name="Pollock D.D."/>
            <person name="Pourmand N."/>
            <person name="Raney B.J."/>
            <person name="Roessler K.A."/>
            <person name="Sanford J.R."/>
            <person name="Sawyer R.H."/>
            <person name="Schmidt C.J."/>
            <person name="Triplett E.W."/>
            <person name="Tuberville T.D."/>
            <person name="Venegas-Anaya M."/>
            <person name="Howard J.T."/>
            <person name="Jarvis E.D."/>
            <person name="Guillette L.J.Jr."/>
            <person name="Glenn T.C."/>
            <person name="Green R.E."/>
            <person name="Ray D.A."/>
        </authorList>
    </citation>
    <scope>NUCLEOTIDE SEQUENCE [LARGE SCALE GENOMIC DNA]</scope>
    <source>
        <strain evidence="3">KSC_2009_1</strain>
    </source>
</reference>
<keyword evidence="4" id="KW-1185">Reference proteome</keyword>
<dbReference type="STRING" id="8496.A0A151MPT1"/>
<feature type="domain" description="VWFC" evidence="2">
    <location>
        <begin position="157"/>
        <end position="217"/>
    </location>
</feature>
<organism evidence="3 4">
    <name type="scientific">Alligator mississippiensis</name>
    <name type="common">American alligator</name>
    <dbReference type="NCBI Taxonomy" id="8496"/>
    <lineage>
        <taxon>Eukaryota</taxon>
        <taxon>Metazoa</taxon>
        <taxon>Chordata</taxon>
        <taxon>Craniata</taxon>
        <taxon>Vertebrata</taxon>
        <taxon>Euteleostomi</taxon>
        <taxon>Archelosauria</taxon>
        <taxon>Archosauria</taxon>
        <taxon>Crocodylia</taxon>
        <taxon>Alligatoridae</taxon>
        <taxon>Alligatorinae</taxon>
        <taxon>Alligator</taxon>
    </lineage>
</organism>
<comment type="caution">
    <text evidence="3">The sequence shown here is derived from an EMBL/GenBank/DDBJ whole genome shotgun (WGS) entry which is preliminary data.</text>
</comment>
<feature type="domain" description="VWFC" evidence="2">
    <location>
        <begin position="219"/>
        <end position="279"/>
    </location>
</feature>
<dbReference type="SMART" id="SM00215">
    <property type="entry name" value="VWC_out"/>
    <property type="match status" value="4"/>
</dbReference>
<dbReference type="PROSITE" id="PS50184">
    <property type="entry name" value="VWFC_2"/>
    <property type="match status" value="6"/>
</dbReference>
<dbReference type="Gene3D" id="2.10.70.10">
    <property type="entry name" value="Complement Module, domain 1"/>
    <property type="match status" value="1"/>
</dbReference>
<feature type="domain" description="VWFC" evidence="2">
    <location>
        <begin position="26"/>
        <end position="88"/>
    </location>
</feature>
<dbReference type="Proteomes" id="UP000050525">
    <property type="component" value="Unassembled WGS sequence"/>
</dbReference>
<dbReference type="Pfam" id="PF00093">
    <property type="entry name" value="VWC"/>
    <property type="match status" value="6"/>
</dbReference>
<gene>
    <name evidence="3" type="primary">FRAS1</name>
    <name evidence="3" type="ORF">Y1Q_0002171</name>
</gene>
<dbReference type="PANTHER" id="PTHR46439">
    <property type="entry name" value="CYSTEINE-RICH MOTOR NEURON 1 PROTEIN"/>
    <property type="match status" value="1"/>
</dbReference>
<proteinExistence type="predicted"/>
<feature type="domain" description="VWFC" evidence="2">
    <location>
        <begin position="93"/>
        <end position="153"/>
    </location>
</feature>
<dbReference type="PANTHER" id="PTHR46439:SF1">
    <property type="entry name" value="CYSTEINE-RICH MOTOR NEURON 1 PROTEIN"/>
    <property type="match status" value="1"/>
</dbReference>
<evidence type="ECO:0000313" key="4">
    <source>
        <dbReference type="Proteomes" id="UP000050525"/>
    </source>
</evidence>
<protein>
    <submittedName>
        <fullName evidence="3">Extracellular matrix protein FRAS1 isoform A</fullName>
    </submittedName>
</protein>
<dbReference type="InterPro" id="IPR009030">
    <property type="entry name" value="Growth_fac_rcpt_cys_sf"/>
</dbReference>
<evidence type="ECO:0000313" key="3">
    <source>
        <dbReference type="EMBL" id="KYO26547.1"/>
    </source>
</evidence>
<dbReference type="InterPro" id="IPR052624">
    <property type="entry name" value="CRIM1"/>
</dbReference>
<dbReference type="Gene3D" id="6.20.200.20">
    <property type="match status" value="5"/>
</dbReference>
<name>A0A151MPT1_ALLMI</name>
<dbReference type="InterPro" id="IPR006212">
    <property type="entry name" value="Furin_repeat"/>
</dbReference>
<dbReference type="Gene3D" id="2.10.220.10">
    <property type="entry name" value="Hormone Receptor, Insulin-like Growth Factor Receptor 1, Chain A, domain 2"/>
    <property type="match status" value="1"/>
</dbReference>
<dbReference type="EMBL" id="AKHW03005470">
    <property type="protein sequence ID" value="KYO26547.1"/>
    <property type="molecule type" value="Genomic_DNA"/>
</dbReference>
<dbReference type="PROSITE" id="PS01208">
    <property type="entry name" value="VWFC_1"/>
    <property type="match status" value="3"/>
</dbReference>
<keyword evidence="1" id="KW-0732">Signal</keyword>
<evidence type="ECO:0000259" key="2">
    <source>
        <dbReference type="PROSITE" id="PS50184"/>
    </source>
</evidence>
<dbReference type="GO" id="GO:0005886">
    <property type="term" value="C:plasma membrane"/>
    <property type="evidence" value="ECO:0007669"/>
    <property type="project" value="TreeGrafter"/>
</dbReference>
<dbReference type="InterPro" id="IPR001007">
    <property type="entry name" value="VWF_dom"/>
</dbReference>
<dbReference type="SUPFAM" id="SSF57184">
    <property type="entry name" value="Growth factor receptor domain"/>
    <property type="match status" value="1"/>
</dbReference>
<dbReference type="AlphaFoldDB" id="A0A151MPT1"/>
<feature type="domain" description="VWFC" evidence="2">
    <location>
        <begin position="283"/>
        <end position="343"/>
    </location>
</feature>
<evidence type="ECO:0000256" key="1">
    <source>
        <dbReference type="SAM" id="SignalP"/>
    </source>
</evidence>
<feature type="domain" description="VWFC" evidence="2">
    <location>
        <begin position="347"/>
        <end position="418"/>
    </location>
</feature>
<sequence length="518" mass="56840">MACLGAWLRFSLLWAALAARPPRAEGACVYQGSLFENNTIWKPDSCQDCSCHSNIVTCEPAVCGHPWCDFQKGEVLQIPPNKCCPECVLGTKGFCQHEGQTHGHGTEWASSQCTTCFCANGTVHCSPKLCLVPSCGSGELEYVAPGDCCPKCVGIGESCSFDGQMFRDGEEWQLSPCSKCFCRNGATQCFTAECRPVACSRDEVMIVTPGKCCPECVPKPCSVSGEAYKHGQQWKKNPCTTCICHRGEARCVRQACAPLTCEKDQNKVQRPGKCCEECVSSKGICLSEGIIRYHSEMWNGTRCEFCMCDGGQVTCQNAECAKVECAWGEELIHLEGKCCPECVSSDSYCVYKEHTKDIFFSDTSEGKHIKNGEKWKEGLCKECECRDTQVICYRRSCLLCPPGSLAVEVKGDCCPQCKSVQCHPDCLVCSQSFDHCDICRDATKQLQNGRCVENCESGFYKDAGVCLACKETCLTCTSGFECTSCQGSMLMKHGQCVASCGEGFFQDYLHCAARMKQH</sequence>
<dbReference type="SMART" id="SM00261">
    <property type="entry name" value="FU"/>
    <property type="match status" value="2"/>
</dbReference>